<dbReference type="EMBL" id="CAUJNA010002657">
    <property type="protein sequence ID" value="CAJ1393810.1"/>
    <property type="molecule type" value="Genomic_DNA"/>
</dbReference>
<dbReference type="InterPro" id="IPR036047">
    <property type="entry name" value="F-box-like_dom_sf"/>
</dbReference>
<dbReference type="SUPFAM" id="SSF52540">
    <property type="entry name" value="P-loop containing nucleoside triphosphate hydrolases"/>
    <property type="match status" value="1"/>
</dbReference>
<sequence>MARAPPGVAMGAAERRARNWAELARSARESQDLAEEEEFWRRVRRRKAACAATASAASSEAVKGRAVPCEPTAPSDGRLSDPVASDARARVDLSAAGRLVRRLARPAAAAPEAEAAEDLPIAIQRHYEVLGLPPGSATSEAQRALLRRQQAESAESTASSKAAHAAYEAICEHLGERPWSRMPPPRSTMSTPIRGRGRDLAESVVANTQHLDRLIAEGGPQGGEKGFAQRTTAATAMNDASSRSHCVFTICLHYQAPWSSCFYGLACLVGTERFSPSRKEDHLGLLPAPEVIFGVLDFLPPSALAALASSSSTCRRASDSEEVWRRTCLRTWATKQHSARIRSWLSEPKPGRGDPEESWKARYVLALKDRHRCRILPEELCWDAARDGESGRPLPRRWHLKMHLGRWVDKEVIFSPGGGSLADFDFRVLNFRVFQELPWRPPGEEQDDLDLGDGVEDADEESQGSLPSESEVSGQDSHVPDHDLDSDTPRSEEGESRIEETERSERSERMERMERVPVPVLSTPMMDMDALSYRSRDRPLLRHTLAALGGRGSVPGPEAAAILDGRRRELPRPRFLRTLRPPPPPLLHFGRRFADGPFLMPLPLPLAAVPLPTPPVPRRRPRSSGCELMEVPSLPFLLRVGRTPDWGWSLTPVSEGPEVPVGNGRKPRMETAPLLAESCFVPLESELRSDTELQHCIDAEVDSPGEEKRDWDILQEFELDWTQASEDPSPPSTPKKTKSAKSPRSCEKFLEAGHDVEEQGELQSKTHLSFDIAHSPTPGYSPAQVDLSLDQELEGRIAVHLGRPMALSAVGAMASEGGAQLKELGDTLRFCADASREELADGVLAGEFAEAESEAAAADAAEEEAEETEDCAPEGAGEKICSTDSPEASAACPVVSDGDRARSQASVGIAEDLGMTIASQRCSHGKQQTSRATAATSCSSNLWRLRMPVRKTEGSTTSHLAERQQPQAVRATCGD</sequence>
<proteinExistence type="predicted"/>
<keyword evidence="3" id="KW-1185">Reference proteome</keyword>
<feature type="region of interest" description="Disordered" evidence="1">
    <location>
        <begin position="140"/>
        <end position="160"/>
    </location>
</feature>
<feature type="region of interest" description="Disordered" evidence="1">
    <location>
        <begin position="858"/>
        <end position="893"/>
    </location>
</feature>
<evidence type="ECO:0000256" key="1">
    <source>
        <dbReference type="SAM" id="MobiDB-lite"/>
    </source>
</evidence>
<organism evidence="2 3">
    <name type="scientific">Effrenium voratum</name>
    <dbReference type="NCBI Taxonomy" id="2562239"/>
    <lineage>
        <taxon>Eukaryota</taxon>
        <taxon>Sar</taxon>
        <taxon>Alveolata</taxon>
        <taxon>Dinophyceae</taxon>
        <taxon>Suessiales</taxon>
        <taxon>Symbiodiniaceae</taxon>
        <taxon>Effrenium</taxon>
    </lineage>
</organism>
<name>A0AA36IVS8_9DINO</name>
<evidence type="ECO:0000313" key="3">
    <source>
        <dbReference type="Proteomes" id="UP001178507"/>
    </source>
</evidence>
<dbReference type="InterPro" id="IPR036961">
    <property type="entry name" value="Kinesin_motor_dom_sf"/>
</dbReference>
<comment type="caution">
    <text evidence="2">The sequence shown here is derived from an EMBL/GenBank/DDBJ whole genome shotgun (WGS) entry which is preliminary data.</text>
</comment>
<feature type="compositionally biased region" description="Polar residues" evidence="1">
    <location>
        <begin position="954"/>
        <end position="967"/>
    </location>
</feature>
<dbReference type="Gene3D" id="3.40.850.10">
    <property type="entry name" value="Kinesin motor domain"/>
    <property type="match status" value="1"/>
</dbReference>
<accession>A0AA36IVS8</accession>
<dbReference type="SUPFAM" id="SSF81383">
    <property type="entry name" value="F-box domain"/>
    <property type="match status" value="1"/>
</dbReference>
<feature type="region of interest" description="Disordered" evidence="1">
    <location>
        <begin position="721"/>
        <end position="745"/>
    </location>
</feature>
<dbReference type="InterPro" id="IPR027417">
    <property type="entry name" value="P-loop_NTPase"/>
</dbReference>
<feature type="region of interest" description="Disordered" evidence="1">
    <location>
        <begin position="54"/>
        <end position="84"/>
    </location>
</feature>
<reference evidence="2" key="1">
    <citation type="submission" date="2023-08" db="EMBL/GenBank/DDBJ databases">
        <authorList>
            <person name="Chen Y."/>
            <person name="Shah S."/>
            <person name="Dougan E. K."/>
            <person name="Thang M."/>
            <person name="Chan C."/>
        </authorList>
    </citation>
    <scope>NUCLEOTIDE SEQUENCE</scope>
</reference>
<feature type="region of interest" description="Disordered" evidence="1">
    <location>
        <begin position="950"/>
        <end position="975"/>
    </location>
</feature>
<feature type="region of interest" description="Disordered" evidence="1">
    <location>
        <begin position="439"/>
        <end position="516"/>
    </location>
</feature>
<feature type="compositionally biased region" description="Basic and acidic residues" evidence="1">
    <location>
        <begin position="478"/>
        <end position="515"/>
    </location>
</feature>
<dbReference type="Proteomes" id="UP001178507">
    <property type="component" value="Unassembled WGS sequence"/>
</dbReference>
<feature type="compositionally biased region" description="Low complexity" evidence="1">
    <location>
        <begin position="151"/>
        <end position="160"/>
    </location>
</feature>
<protein>
    <submittedName>
        <fullName evidence="2">Uncharacterized protein</fullName>
    </submittedName>
</protein>
<dbReference type="Gene3D" id="1.20.1280.50">
    <property type="match status" value="1"/>
</dbReference>
<dbReference type="AlphaFoldDB" id="A0AA36IVS8"/>
<feature type="compositionally biased region" description="Acidic residues" evidence="1">
    <location>
        <begin position="444"/>
        <end position="462"/>
    </location>
</feature>
<feature type="region of interest" description="Disordered" evidence="1">
    <location>
        <begin position="177"/>
        <end position="197"/>
    </location>
</feature>
<feature type="compositionally biased region" description="Acidic residues" evidence="1">
    <location>
        <begin position="860"/>
        <end position="872"/>
    </location>
</feature>
<evidence type="ECO:0000313" key="2">
    <source>
        <dbReference type="EMBL" id="CAJ1393810.1"/>
    </source>
</evidence>
<gene>
    <name evidence="2" type="ORF">EVOR1521_LOCUS18592</name>
</gene>
<feature type="compositionally biased region" description="Polar residues" evidence="1">
    <location>
        <begin position="463"/>
        <end position="476"/>
    </location>
</feature>